<organism evidence="1 2">
    <name type="scientific">Polarella glacialis</name>
    <name type="common">Dinoflagellate</name>
    <dbReference type="NCBI Taxonomy" id="89957"/>
    <lineage>
        <taxon>Eukaryota</taxon>
        <taxon>Sar</taxon>
        <taxon>Alveolata</taxon>
        <taxon>Dinophyceae</taxon>
        <taxon>Suessiales</taxon>
        <taxon>Suessiaceae</taxon>
        <taxon>Polarella</taxon>
    </lineage>
</organism>
<feature type="non-terminal residue" evidence="1">
    <location>
        <position position="126"/>
    </location>
</feature>
<dbReference type="Pfam" id="PF11016">
    <property type="entry name" value="DUF2854"/>
    <property type="match status" value="1"/>
</dbReference>
<proteinExistence type="predicted"/>
<protein>
    <submittedName>
        <fullName evidence="1">Uncharacterized protein</fullName>
    </submittedName>
</protein>
<dbReference type="InterPro" id="IPR021275">
    <property type="entry name" value="DUF2854"/>
</dbReference>
<evidence type="ECO:0000313" key="1">
    <source>
        <dbReference type="EMBL" id="CAE8607074.1"/>
    </source>
</evidence>
<dbReference type="EMBL" id="CAJNNV010020400">
    <property type="protein sequence ID" value="CAE8607074.1"/>
    <property type="molecule type" value="Genomic_DNA"/>
</dbReference>
<reference evidence="1" key="1">
    <citation type="submission" date="2021-02" db="EMBL/GenBank/DDBJ databases">
        <authorList>
            <person name="Dougan E. K."/>
            <person name="Rhodes N."/>
            <person name="Thang M."/>
            <person name="Chan C."/>
        </authorList>
    </citation>
    <scope>NUCLEOTIDE SEQUENCE</scope>
</reference>
<keyword evidence="2" id="KW-1185">Reference proteome</keyword>
<gene>
    <name evidence="1" type="ORF">PGLA1383_LOCUS25020</name>
</gene>
<dbReference type="Proteomes" id="UP000654075">
    <property type="component" value="Unassembled WGS sequence"/>
</dbReference>
<sequence>DDAHLDSSLKALGLTGPGRYPQLQKVIESMSVDGELELNLLFESKDVPFTTWSDPQKIVACDRFFGPGVWSEISKHDGGNRVASLKLTTGARPSSIPTPNSGNAEAARLLEARFDEQRAAKEAGRA</sequence>
<evidence type="ECO:0000313" key="2">
    <source>
        <dbReference type="Proteomes" id="UP000654075"/>
    </source>
</evidence>
<name>A0A813F3K9_POLGL</name>
<dbReference type="OrthoDB" id="1882189at2759"/>
<comment type="caution">
    <text evidence="1">The sequence shown here is derived from an EMBL/GenBank/DDBJ whole genome shotgun (WGS) entry which is preliminary data.</text>
</comment>
<accession>A0A813F3K9</accession>
<dbReference type="AlphaFoldDB" id="A0A813F3K9"/>